<sequence length="250" mass="24591">MRQQLRALGILTAVGVAAGGLAACGSIGSIGSVGQKSFEDDPALSGRITAVRLENGSGGVTVNGTDGGSASLHRKVYYEKGTTRPSGATHRIEDGVLVLGGCSGSCSVKYTVQVPAGIPISGDVSSGDISLHRVGAVDVAASSGDIDLADVSGAVKVRTTSGEITGKGLAGGGIDTRTGSGDVHLTPSTPQSVQITAGSGDVVLTVPSAAYRVSVKTGSGDRNVKVPDDPAGPYGIGLTTGSGDVSVRTS</sequence>
<comment type="caution">
    <text evidence="3">The sequence shown here is derived from an EMBL/GenBank/DDBJ whole genome shotgun (WGS) entry which is preliminary data.</text>
</comment>
<keyword evidence="3" id="KW-0449">Lipoprotein</keyword>
<dbReference type="RefSeq" id="WP_161249926.1">
    <property type="nucleotide sequence ID" value="NZ_BMUU01000002.1"/>
</dbReference>
<feature type="domain" description="DUF4097" evidence="2">
    <location>
        <begin position="104"/>
        <end position="249"/>
    </location>
</feature>
<name>A0ABQ2ZXF2_9ACTN</name>
<evidence type="ECO:0000256" key="1">
    <source>
        <dbReference type="SAM" id="MobiDB-lite"/>
    </source>
</evidence>
<dbReference type="PROSITE" id="PS51257">
    <property type="entry name" value="PROKAR_LIPOPROTEIN"/>
    <property type="match status" value="1"/>
</dbReference>
<reference evidence="4" key="1">
    <citation type="journal article" date="2019" name="Int. J. Syst. Evol. Microbiol.">
        <title>The Global Catalogue of Microorganisms (GCM) 10K type strain sequencing project: providing services to taxonomists for standard genome sequencing and annotation.</title>
        <authorList>
            <consortium name="The Broad Institute Genomics Platform"/>
            <consortium name="The Broad Institute Genome Sequencing Center for Infectious Disease"/>
            <person name="Wu L."/>
            <person name="Ma J."/>
        </authorList>
    </citation>
    <scope>NUCLEOTIDE SEQUENCE [LARGE SCALE GENOMIC DNA]</scope>
    <source>
        <strain evidence="4">JCM 4594</strain>
    </source>
</reference>
<dbReference type="InterPro" id="IPR025164">
    <property type="entry name" value="Toastrack_DUF4097"/>
</dbReference>
<dbReference type="Proteomes" id="UP000600946">
    <property type="component" value="Unassembled WGS sequence"/>
</dbReference>
<keyword evidence="4" id="KW-1185">Reference proteome</keyword>
<evidence type="ECO:0000259" key="2">
    <source>
        <dbReference type="Pfam" id="PF13349"/>
    </source>
</evidence>
<dbReference type="EMBL" id="BMUU01000002">
    <property type="protein sequence ID" value="GGY25855.1"/>
    <property type="molecule type" value="Genomic_DNA"/>
</dbReference>
<feature type="compositionally biased region" description="Polar residues" evidence="1">
    <location>
        <begin position="241"/>
        <end position="250"/>
    </location>
</feature>
<evidence type="ECO:0000313" key="3">
    <source>
        <dbReference type="EMBL" id="GGY25855.1"/>
    </source>
</evidence>
<proteinExistence type="predicted"/>
<dbReference type="Pfam" id="PF13349">
    <property type="entry name" value="DUF4097"/>
    <property type="match status" value="1"/>
</dbReference>
<evidence type="ECO:0000313" key="4">
    <source>
        <dbReference type="Proteomes" id="UP000600946"/>
    </source>
</evidence>
<gene>
    <name evidence="3" type="ORF">GCM10010326_19760</name>
</gene>
<feature type="region of interest" description="Disordered" evidence="1">
    <location>
        <begin position="218"/>
        <end position="250"/>
    </location>
</feature>
<dbReference type="GeneID" id="96289967"/>
<organism evidence="3 4">
    <name type="scientific">Streptomyces xanthochromogenes</name>
    <dbReference type="NCBI Taxonomy" id="67384"/>
    <lineage>
        <taxon>Bacteria</taxon>
        <taxon>Bacillati</taxon>
        <taxon>Actinomycetota</taxon>
        <taxon>Actinomycetes</taxon>
        <taxon>Kitasatosporales</taxon>
        <taxon>Streptomycetaceae</taxon>
        <taxon>Streptomyces</taxon>
    </lineage>
</organism>
<protein>
    <submittedName>
        <fullName evidence="3">Lipoprotein</fullName>
    </submittedName>
</protein>
<accession>A0ABQ2ZXF2</accession>